<dbReference type="InterPro" id="IPR032285">
    <property type="entry name" value="Metallophos_N"/>
</dbReference>
<evidence type="ECO:0000259" key="2">
    <source>
        <dbReference type="Pfam" id="PF16370"/>
    </source>
</evidence>
<sequence length="528" mass="60500">MKKIIFSIAVIVNLQANAQQIVKGIVFEDRNNNGRLDKKEKGIENVAVSNGIDVVLTDSKGRYTLTVNDDNQVFVIKPSHYKTPLDTYFTPKFYHTHKPKGSPKNFKYAGVEPTKKLPKSVDFPLLPEKESSTFTAFVFGDPQAYTEEELTFFRKAIVDDAMQHKENVSFGISLGDLVGDDLSLQPKYKKIMSALSLPWYNVIGNHDMNFEATIDEYSDETFEKNFGPSTYAFNYGNAHFLILDNILYPNPRGGKGYLGGFRQDQLEFIKNDLKFVPKNKLIVLSFHIPIFIEGEDHFDKESRQQLLAILKDFPNVLMMSAHTHYQMHQFYGKDKGWEGAKPLHEYNVGTTSGDWYSGELNALGVPVSTMRDGTPRGYAYLTVKDNQYELDYKVASKPLDYKMEIYAPNVIANKGWNTSYVVANIFMGSEKDQVEIRFGNGKWQKMEKTLQEDPTFYHQVQRWDISQELLTGRRPSNPIKSSHLWQKKLPNNLGIGEHSIEVRVLDMFGRTYSNSTTYRIEEKKEIAK</sequence>
<dbReference type="HOGENOM" id="CLU_016483_1_0_10"/>
<keyword evidence="5" id="KW-1185">Reference proteome</keyword>
<evidence type="ECO:0000259" key="1">
    <source>
        <dbReference type="Pfam" id="PF00149"/>
    </source>
</evidence>
<reference evidence="5" key="2">
    <citation type="journal article" date="2011" name="Stand. Genomic Sci.">
        <title>Complete genome sequence of Weeksella virosa type strain (9751T).</title>
        <authorList>
            <person name="Lang E."/>
            <person name="Teshima H."/>
            <person name="Lucas S."/>
            <person name="Lapidus A."/>
            <person name="Hammon N."/>
            <person name="Deshpande S."/>
            <person name="Nolan M."/>
            <person name="Cheng J."/>
            <person name="Pitluck S."/>
            <person name="Liolios K."/>
            <person name="Pagani I."/>
            <person name="Mikhailova N."/>
            <person name="Ivanova N."/>
            <person name="Mavromatis K."/>
            <person name="Pati A."/>
            <person name="Tapia R."/>
            <person name="Han C."/>
            <person name="Goodwin L."/>
            <person name="Chen A."/>
            <person name="Palaniappan K."/>
            <person name="Land M."/>
            <person name="Hauser L."/>
            <person name="Chang Y."/>
            <person name="Jeffries C."/>
            <person name="Brambilla E."/>
            <person name="Kopitz M."/>
            <person name="Rohde M."/>
            <person name="Goker M."/>
            <person name="Tindall B."/>
            <person name="Detter J."/>
            <person name="Woyke T."/>
            <person name="Bristow J."/>
            <person name="Eisen J."/>
            <person name="Markowitz V."/>
            <person name="Hugenholtz P."/>
            <person name="Klenk H."/>
            <person name="Kyrpides N."/>
        </authorList>
    </citation>
    <scope>NUCLEOTIDE SEQUENCE [LARGE SCALE GENOMIC DNA]</scope>
    <source>
        <strain evidence="5">ATCC 43766 / DSM 16922 / JCM 21250 / NBRC 16016 / NCTC 11634 / CL345/78</strain>
    </source>
</reference>
<dbReference type="InterPro" id="IPR013783">
    <property type="entry name" value="Ig-like_fold"/>
</dbReference>
<dbReference type="InterPro" id="IPR051918">
    <property type="entry name" value="STPP_CPPED1"/>
</dbReference>
<gene>
    <name evidence="4" type="ordered locus">Weevi_1850</name>
</gene>
<dbReference type="GO" id="GO:0016787">
    <property type="term" value="F:hydrolase activity"/>
    <property type="evidence" value="ECO:0007669"/>
    <property type="project" value="InterPro"/>
</dbReference>
<proteinExistence type="predicted"/>
<feature type="domain" description="Calcineurin-like phosphoesterase" evidence="1">
    <location>
        <begin position="138"/>
        <end position="325"/>
    </location>
</feature>
<dbReference type="KEGG" id="wvi:Weevi_1850"/>
<dbReference type="OrthoDB" id="1776264at2"/>
<dbReference type="SUPFAM" id="SSF117074">
    <property type="entry name" value="Hypothetical protein PA1324"/>
    <property type="match status" value="1"/>
</dbReference>
<protein>
    <submittedName>
        <fullName evidence="4">Metallophosphoesterase</fullName>
    </submittedName>
</protein>
<dbReference type="Proteomes" id="UP000008641">
    <property type="component" value="Chromosome"/>
</dbReference>
<feature type="domain" description="Calcineurin-like phosphoesterase C-terminal" evidence="2">
    <location>
        <begin position="345"/>
        <end position="512"/>
    </location>
</feature>
<evidence type="ECO:0000259" key="3">
    <source>
        <dbReference type="Pfam" id="PF16371"/>
    </source>
</evidence>
<organism evidence="4 5">
    <name type="scientific">Weeksella virosa (strain ATCC 43766 / DSM 16922 / JCM 21250 / CCUG 30538 / CDC 9751 / IAM 14551 / NBRC 16016 / NCTC 11634 / CL345/78)</name>
    <dbReference type="NCBI Taxonomy" id="865938"/>
    <lineage>
        <taxon>Bacteria</taxon>
        <taxon>Pseudomonadati</taxon>
        <taxon>Bacteroidota</taxon>
        <taxon>Flavobacteriia</taxon>
        <taxon>Flavobacteriales</taxon>
        <taxon>Weeksellaceae</taxon>
        <taxon>Weeksella</taxon>
    </lineage>
</organism>
<dbReference type="InterPro" id="IPR032288">
    <property type="entry name" value="Metallophos_C"/>
</dbReference>
<dbReference type="AlphaFoldDB" id="F0P0N9"/>
<name>F0P0N9_WEEVC</name>
<reference evidence="4 5" key="1">
    <citation type="journal article" date="2011" name="Stand. Genomic Sci.">
        <title>Complete genome sequence of Weeksella virosa type strain (9751).</title>
        <authorList>
            <person name="Lang E."/>
            <person name="Teshima H."/>
            <person name="Lucas S."/>
            <person name="Lapidus A."/>
            <person name="Hammon N."/>
            <person name="Deshpande S."/>
            <person name="Nolan M."/>
            <person name="Cheng J.F."/>
            <person name="Pitluck S."/>
            <person name="Liolios K."/>
            <person name="Pagani I."/>
            <person name="Mikhailova N."/>
            <person name="Ivanova N."/>
            <person name="Mavromatis K."/>
            <person name="Pati A."/>
            <person name="Tapia R."/>
            <person name="Han C."/>
            <person name="Goodwin L."/>
            <person name="Chen A."/>
            <person name="Palaniappan K."/>
            <person name="Land M."/>
            <person name="Hauser L."/>
            <person name="Chang Y.J."/>
            <person name="Jeffries C.D."/>
            <person name="Brambilla E.M."/>
            <person name="Kopitz M."/>
            <person name="Rohde M."/>
            <person name="Goker M."/>
            <person name="Tindall B.J."/>
            <person name="Detter J.C."/>
            <person name="Woyke T."/>
            <person name="Bristow J."/>
            <person name="Eisen J.A."/>
            <person name="Markowitz V."/>
            <person name="Hugenholtz P."/>
            <person name="Klenk H.P."/>
            <person name="Kyrpides N.C."/>
        </authorList>
    </citation>
    <scope>NUCLEOTIDE SEQUENCE [LARGE SCALE GENOMIC DNA]</scope>
    <source>
        <strain evidence="5">ATCC 43766 / DSM 16922 / JCM 21250 / NBRC 16016 / NCTC 11634 / CL345/78</strain>
    </source>
</reference>
<dbReference type="Pfam" id="PF16370">
    <property type="entry name" value="MetallophosC"/>
    <property type="match status" value="1"/>
</dbReference>
<dbReference type="eggNOG" id="COG1409">
    <property type="taxonomic scope" value="Bacteria"/>
</dbReference>
<dbReference type="PANTHER" id="PTHR43143">
    <property type="entry name" value="METALLOPHOSPHOESTERASE, CALCINEURIN SUPERFAMILY"/>
    <property type="match status" value="1"/>
</dbReference>
<evidence type="ECO:0000313" key="4">
    <source>
        <dbReference type="EMBL" id="ADX68538.1"/>
    </source>
</evidence>
<dbReference type="Pfam" id="PF00149">
    <property type="entry name" value="Metallophos"/>
    <property type="match status" value="1"/>
</dbReference>
<dbReference type="Pfam" id="PF16371">
    <property type="entry name" value="MetallophosN"/>
    <property type="match status" value="1"/>
</dbReference>
<dbReference type="PANTHER" id="PTHR43143:SF1">
    <property type="entry name" value="SERINE_THREONINE-PROTEIN PHOSPHATASE CPPED1"/>
    <property type="match status" value="1"/>
</dbReference>
<dbReference type="STRING" id="865938.Weevi_1850"/>
<accession>F0P0N9</accession>
<dbReference type="SUPFAM" id="SSF56300">
    <property type="entry name" value="Metallo-dependent phosphatases"/>
    <property type="match status" value="1"/>
</dbReference>
<dbReference type="InterPro" id="IPR029052">
    <property type="entry name" value="Metallo-depent_PP-like"/>
</dbReference>
<dbReference type="Gene3D" id="3.60.21.10">
    <property type="match status" value="1"/>
</dbReference>
<feature type="domain" description="Calcineurin-like phosphoesterase N-terminal" evidence="3">
    <location>
        <begin position="34"/>
        <end position="107"/>
    </location>
</feature>
<evidence type="ECO:0000313" key="5">
    <source>
        <dbReference type="Proteomes" id="UP000008641"/>
    </source>
</evidence>
<dbReference type="RefSeq" id="WP_013598927.1">
    <property type="nucleotide sequence ID" value="NC_015144.1"/>
</dbReference>
<dbReference type="EMBL" id="CP002455">
    <property type="protein sequence ID" value="ADX68538.1"/>
    <property type="molecule type" value="Genomic_DNA"/>
</dbReference>
<dbReference type="InterPro" id="IPR004843">
    <property type="entry name" value="Calcineurin-like_PHP"/>
</dbReference>
<dbReference type="Gene3D" id="2.60.40.10">
    <property type="entry name" value="Immunoglobulins"/>
    <property type="match status" value="1"/>
</dbReference>